<geneLocation type="plasmid" evidence="2 3">
    <name>megaplasmid</name>
</geneLocation>
<reference evidence="2 3" key="1">
    <citation type="journal article" date="2009" name="PLoS ONE">
        <title>Methylobacterium genome sequences: a reference blueprint to investigate microbial metabolism of C1 compounds from natural and industrial sources.</title>
        <authorList>
            <person name="Vuilleumier S."/>
            <person name="Chistoserdova L."/>
            <person name="Lee M.-C."/>
            <person name="Bringel F."/>
            <person name="Lajus A."/>
            <person name="Zhou Y."/>
            <person name="Gourion B."/>
            <person name="Barbe V."/>
            <person name="Chang J."/>
            <person name="Cruveiller S."/>
            <person name="Dossat C."/>
            <person name="Gillett W."/>
            <person name="Gruffaz C."/>
            <person name="Haugen E."/>
            <person name="Hourcade E."/>
            <person name="Levy R."/>
            <person name="Mangenot S."/>
            <person name="Muller E."/>
            <person name="Nadalig T."/>
            <person name="Pagni M."/>
            <person name="Penny C."/>
            <person name="Peyraud R."/>
            <person name="Robinson D.G."/>
            <person name="Roche D."/>
            <person name="Rouy Z."/>
            <person name="Saenampechek C."/>
            <person name="Salvignol G."/>
            <person name="Vallenet D."/>
            <person name="Wu Z."/>
            <person name="Marx C.J."/>
            <person name="Vorholt J.A."/>
            <person name="Olson M.V."/>
            <person name="Kaul R."/>
            <person name="Weissenbach J."/>
            <person name="Medigue C."/>
            <person name="Lidstrom M.E."/>
        </authorList>
    </citation>
    <scope>NUCLEOTIDE SEQUENCE [LARGE SCALE GENOMIC DNA]</scope>
    <source>
        <strain evidence="3">ATCC 14718 / DSM 1338 / JCM 2805 / NCIMB 9133 / AM1</strain>
    </source>
</reference>
<proteinExistence type="predicted"/>
<dbReference type="HOGENOM" id="CLU_1347602_0_0_5"/>
<name>C5B589_METEA</name>
<protein>
    <submittedName>
        <fullName evidence="2">Uncharacterized protein</fullName>
    </submittedName>
</protein>
<dbReference type="KEGG" id="mea:Mex_2pCDS736176R"/>
<gene>
    <name evidence="2" type="ORF">MexAM1_META2pCDS736176R</name>
</gene>
<dbReference type="EMBL" id="CP001511">
    <property type="protein sequence ID" value="ACS43621.1"/>
    <property type="molecule type" value="Genomic_DNA"/>
</dbReference>
<keyword evidence="3" id="KW-1185">Reference proteome</keyword>
<dbReference type="Proteomes" id="UP000009081">
    <property type="component" value="Plasmid megaplasmid"/>
</dbReference>
<sequence>MESSPPRSSCCPPRSCGHPSRFAPSSEPLSVPQRHSAQEGCSSTTRQRNYASRVSWAHLLFATRGRIIVRPQRYKQKQGREAAVHIVVVSGSLFVGLRSSFGDDRCGSFVKCIRCGSEASDSIEGESPAPLSKGKAVVATGRVVEVDQSLRHSQSLSSAVPRLSTADRRGRSCSAPRAKSQLVSAGSALVSVSTASLRSPTSR</sequence>
<evidence type="ECO:0000256" key="1">
    <source>
        <dbReference type="SAM" id="MobiDB-lite"/>
    </source>
</evidence>
<organism evidence="2 3">
    <name type="scientific">Methylorubrum extorquens (strain ATCC 14718 / DSM 1338 / JCM 2805 / NCIMB 9133 / AM1)</name>
    <name type="common">Methylobacterium extorquens</name>
    <dbReference type="NCBI Taxonomy" id="272630"/>
    <lineage>
        <taxon>Bacteria</taxon>
        <taxon>Pseudomonadati</taxon>
        <taxon>Pseudomonadota</taxon>
        <taxon>Alphaproteobacteria</taxon>
        <taxon>Hyphomicrobiales</taxon>
        <taxon>Methylobacteriaceae</taxon>
        <taxon>Methylorubrum</taxon>
    </lineage>
</organism>
<feature type="region of interest" description="Disordered" evidence="1">
    <location>
        <begin position="1"/>
        <end position="46"/>
    </location>
</feature>
<feature type="region of interest" description="Disordered" evidence="1">
    <location>
        <begin position="155"/>
        <end position="180"/>
    </location>
</feature>
<feature type="compositionally biased region" description="Polar residues" evidence="1">
    <location>
        <begin position="33"/>
        <end position="46"/>
    </location>
</feature>
<evidence type="ECO:0000313" key="3">
    <source>
        <dbReference type="Proteomes" id="UP000009081"/>
    </source>
</evidence>
<keyword evidence="2" id="KW-0614">Plasmid</keyword>
<dbReference type="AlphaFoldDB" id="C5B589"/>
<accession>C5B589</accession>
<evidence type="ECO:0000313" key="2">
    <source>
        <dbReference type="EMBL" id="ACS43621.1"/>
    </source>
</evidence>
<feature type="compositionally biased region" description="Low complexity" evidence="1">
    <location>
        <begin position="1"/>
        <end position="21"/>
    </location>
</feature>